<dbReference type="SUPFAM" id="SSF52540">
    <property type="entry name" value="P-loop containing nucleoside triphosphate hydrolases"/>
    <property type="match status" value="1"/>
</dbReference>
<dbReference type="PANTHER" id="PTHR11711">
    <property type="entry name" value="ADP RIBOSYLATION FACTOR-RELATED"/>
    <property type="match status" value="1"/>
</dbReference>
<dbReference type="SMART" id="SM00177">
    <property type="entry name" value="ARF"/>
    <property type="match status" value="1"/>
</dbReference>
<evidence type="ECO:0000313" key="6">
    <source>
        <dbReference type="EMBL" id="KAJ7732693.1"/>
    </source>
</evidence>
<dbReference type="PROSITE" id="PS51417">
    <property type="entry name" value="ARF"/>
    <property type="match status" value="1"/>
</dbReference>
<evidence type="ECO:0000313" key="7">
    <source>
        <dbReference type="Proteomes" id="UP001215598"/>
    </source>
</evidence>
<accession>A0AAD7I2J5</accession>
<keyword evidence="7" id="KW-1185">Reference proteome</keyword>
<dbReference type="GO" id="GO:0046872">
    <property type="term" value="F:metal ion binding"/>
    <property type="evidence" value="ECO:0007669"/>
    <property type="project" value="UniProtKB-KW"/>
</dbReference>
<dbReference type="GO" id="GO:0005525">
    <property type="term" value="F:GTP binding"/>
    <property type="evidence" value="ECO:0007669"/>
    <property type="project" value="UniProtKB-KW"/>
</dbReference>
<comment type="caution">
    <text evidence="6">The sequence shown here is derived from an EMBL/GenBank/DDBJ whole genome shotgun (WGS) entry which is preliminary data.</text>
</comment>
<dbReference type="Gene3D" id="3.40.50.300">
    <property type="entry name" value="P-loop containing nucleotide triphosphate hydrolases"/>
    <property type="match status" value="1"/>
</dbReference>
<dbReference type="GO" id="GO:0003924">
    <property type="term" value="F:GTPase activity"/>
    <property type="evidence" value="ECO:0007669"/>
    <property type="project" value="InterPro"/>
</dbReference>
<gene>
    <name evidence="6" type="ORF">B0H16DRAFT_1427045</name>
</gene>
<feature type="binding site" evidence="4">
    <location>
        <position position="30"/>
    </location>
    <ligand>
        <name>Mg(2+)</name>
        <dbReference type="ChEBI" id="CHEBI:18420"/>
    </ligand>
</feature>
<feature type="binding site" evidence="4">
    <location>
        <position position="47"/>
    </location>
    <ligand>
        <name>Mg(2+)</name>
        <dbReference type="ChEBI" id="CHEBI:18420"/>
    </ligand>
</feature>
<feature type="binding site" evidence="3">
    <location>
        <position position="74"/>
    </location>
    <ligand>
        <name>GTP</name>
        <dbReference type="ChEBI" id="CHEBI:37565"/>
    </ligand>
</feature>
<evidence type="ECO:0000256" key="3">
    <source>
        <dbReference type="PIRSR" id="PIRSR606689-1"/>
    </source>
</evidence>
<keyword evidence="4" id="KW-0460">Magnesium</keyword>
<dbReference type="InterPro" id="IPR006689">
    <property type="entry name" value="Small_GTPase_ARF/SAR"/>
</dbReference>
<dbReference type="Proteomes" id="UP001215598">
    <property type="component" value="Unassembled WGS sequence"/>
</dbReference>
<feature type="binding site" evidence="3">
    <location>
        <begin position="23"/>
        <end position="30"/>
    </location>
    <ligand>
        <name>GTP</name>
        <dbReference type="ChEBI" id="CHEBI:37565"/>
    </ligand>
</feature>
<protein>
    <submittedName>
        <fullName evidence="6">ADP-ribosylation factor</fullName>
    </submittedName>
</protein>
<name>A0AAD7I2J5_9AGAR</name>
<organism evidence="6 7">
    <name type="scientific">Mycena metata</name>
    <dbReference type="NCBI Taxonomy" id="1033252"/>
    <lineage>
        <taxon>Eukaryota</taxon>
        <taxon>Fungi</taxon>
        <taxon>Dikarya</taxon>
        <taxon>Basidiomycota</taxon>
        <taxon>Agaricomycotina</taxon>
        <taxon>Agaricomycetes</taxon>
        <taxon>Agaricomycetidae</taxon>
        <taxon>Agaricales</taxon>
        <taxon>Marasmiineae</taxon>
        <taxon>Mycenaceae</taxon>
        <taxon>Mycena</taxon>
    </lineage>
</organism>
<evidence type="ECO:0000256" key="4">
    <source>
        <dbReference type="PIRSR" id="PIRSR606689-2"/>
    </source>
</evidence>
<dbReference type="Pfam" id="PF00025">
    <property type="entry name" value="Arf"/>
    <property type="match status" value="1"/>
</dbReference>
<keyword evidence="1 3" id="KW-0547">Nucleotide-binding</keyword>
<dbReference type="InterPro" id="IPR027417">
    <property type="entry name" value="P-loop_NTPase"/>
</dbReference>
<evidence type="ECO:0000256" key="1">
    <source>
        <dbReference type="ARBA" id="ARBA00022741"/>
    </source>
</evidence>
<feature type="region of interest" description="Disordered" evidence="5">
    <location>
        <begin position="307"/>
        <end position="335"/>
    </location>
</feature>
<keyword evidence="2 3" id="KW-0342">GTP-binding</keyword>
<dbReference type="EMBL" id="JARKIB010000143">
    <property type="protein sequence ID" value="KAJ7732693.1"/>
    <property type="molecule type" value="Genomic_DNA"/>
</dbReference>
<proteinExistence type="predicted"/>
<sequence length="397" mass="43749">MLRRFLDRIYPSPVNGYKIPLLGLDASGKTTLLYRLKLGEIVTTIPTIGFAVETIRVSRGGGRAIEVLCWDVGGCDRNAGVIAPYAAGSDALIWLVDGFDKDHLGESVEEIALILGLMTPSPALVTKQDLPNSIPLDEIRAKFEAATRGCQTLIIGFSNTHSLTEGPFPEAVDWLVTAIEAIRAGKPPSSRVPKIPDPNSVAALEAKLDEWLLRTQNDSPPEEFLAQFDTFKLPAWDHYTHIRVAYLLLTIHGRQKGKDMIFDGIEKYIAHSNQTRGRTFHVTMTYFWIQMVHFGIRSVSSQLGASATGDVGDSESKDSRSSMQTLVEDPDEKPTDSDAFARFIICNPFLADSNLWAQYYSKGVIMTSEAKKAMVLPDRKPLPNIVSIAAIPDRTTT</sequence>
<dbReference type="AlphaFoldDB" id="A0AAD7I2J5"/>
<evidence type="ECO:0000256" key="5">
    <source>
        <dbReference type="SAM" id="MobiDB-lite"/>
    </source>
</evidence>
<evidence type="ECO:0000256" key="2">
    <source>
        <dbReference type="ARBA" id="ARBA00023134"/>
    </source>
</evidence>
<reference evidence="6" key="1">
    <citation type="submission" date="2023-03" db="EMBL/GenBank/DDBJ databases">
        <title>Massive genome expansion in bonnet fungi (Mycena s.s.) driven by repeated elements and novel gene families across ecological guilds.</title>
        <authorList>
            <consortium name="Lawrence Berkeley National Laboratory"/>
            <person name="Harder C.B."/>
            <person name="Miyauchi S."/>
            <person name="Viragh M."/>
            <person name="Kuo A."/>
            <person name="Thoen E."/>
            <person name="Andreopoulos B."/>
            <person name="Lu D."/>
            <person name="Skrede I."/>
            <person name="Drula E."/>
            <person name="Henrissat B."/>
            <person name="Morin E."/>
            <person name="Kohler A."/>
            <person name="Barry K."/>
            <person name="LaButti K."/>
            <person name="Morin E."/>
            <person name="Salamov A."/>
            <person name="Lipzen A."/>
            <person name="Mereny Z."/>
            <person name="Hegedus B."/>
            <person name="Baldrian P."/>
            <person name="Stursova M."/>
            <person name="Weitz H."/>
            <person name="Taylor A."/>
            <person name="Grigoriev I.V."/>
            <person name="Nagy L.G."/>
            <person name="Martin F."/>
            <person name="Kauserud H."/>
        </authorList>
    </citation>
    <scope>NUCLEOTIDE SEQUENCE</scope>
    <source>
        <strain evidence="6">CBHHK182m</strain>
    </source>
</reference>
<keyword evidence="4" id="KW-0479">Metal-binding</keyword>
<dbReference type="PRINTS" id="PR00328">
    <property type="entry name" value="SAR1GTPBP"/>
</dbReference>
<dbReference type="InterPro" id="IPR024156">
    <property type="entry name" value="Small_GTPase_ARF"/>
</dbReference>
<dbReference type="SMART" id="SM00178">
    <property type="entry name" value="SAR"/>
    <property type="match status" value="1"/>
</dbReference>